<keyword evidence="3" id="KW-0602">Photosynthesis</keyword>
<feature type="domain" description="Magnesium chelatase subunit H N-terminal" evidence="12">
    <location>
        <begin position="448"/>
        <end position="609"/>
    </location>
</feature>
<feature type="region of interest" description="Disordered" evidence="10">
    <location>
        <begin position="396"/>
        <end position="423"/>
    </location>
</feature>
<comment type="catalytic activity">
    <reaction evidence="9">
        <text>protoporphyrin IX + Mg(2+) + ATP + H2O = Mg-protoporphyrin IX + ADP + phosphate + 3 H(+)</text>
        <dbReference type="Rhea" id="RHEA:13961"/>
        <dbReference type="ChEBI" id="CHEBI:15377"/>
        <dbReference type="ChEBI" id="CHEBI:15378"/>
        <dbReference type="ChEBI" id="CHEBI:18420"/>
        <dbReference type="ChEBI" id="CHEBI:30616"/>
        <dbReference type="ChEBI" id="CHEBI:43474"/>
        <dbReference type="ChEBI" id="CHEBI:57306"/>
        <dbReference type="ChEBI" id="CHEBI:60492"/>
        <dbReference type="ChEBI" id="CHEBI:456216"/>
        <dbReference type="EC" id="6.6.1.1"/>
    </reaction>
</comment>
<dbReference type="Pfam" id="PF02514">
    <property type="entry name" value="CobN-Mg_chel"/>
    <property type="match status" value="1"/>
</dbReference>
<evidence type="ECO:0000256" key="6">
    <source>
        <dbReference type="ARBA" id="ARBA00022840"/>
    </source>
</evidence>
<evidence type="ECO:0000256" key="4">
    <source>
        <dbReference type="ARBA" id="ARBA00022598"/>
    </source>
</evidence>
<dbReference type="PANTHER" id="PTHR44119">
    <property type="entry name" value="MAGNESIUM-CHELATASE SUBUNIT CHLH, CHLOROPLASTIC"/>
    <property type="match status" value="1"/>
</dbReference>
<evidence type="ECO:0000259" key="11">
    <source>
        <dbReference type="Pfam" id="PF02514"/>
    </source>
</evidence>
<name>A0AAW1Q392_9CHLO</name>
<feature type="domain" description="CobN/magnesium chelatase" evidence="11">
    <location>
        <begin position="613"/>
        <end position="1731"/>
    </location>
</feature>
<dbReference type="NCBIfam" id="NF009140">
    <property type="entry name" value="PRK12493.1"/>
    <property type="match status" value="1"/>
</dbReference>
<comment type="pathway">
    <text evidence="8">Porphyrin-containing compound metabolism.</text>
</comment>
<dbReference type="CDD" id="cd10150">
    <property type="entry name" value="CobN_like"/>
    <property type="match status" value="1"/>
</dbReference>
<evidence type="ECO:0000256" key="9">
    <source>
        <dbReference type="ARBA" id="ARBA00048693"/>
    </source>
</evidence>
<comment type="caution">
    <text evidence="13">The sequence shown here is derived from an EMBL/GenBank/DDBJ whole genome shotgun (WGS) entry which is preliminary data.</text>
</comment>
<dbReference type="EC" id="6.6.1.1" evidence="2"/>
<dbReference type="EMBL" id="JALJOR010000007">
    <property type="protein sequence ID" value="KAK9814827.1"/>
    <property type="molecule type" value="Genomic_DNA"/>
</dbReference>
<dbReference type="PANTHER" id="PTHR44119:SF1">
    <property type="entry name" value="MAGNESIUM-CHELATASE SUBUNIT CHLH, CHLOROPLASTIC"/>
    <property type="match status" value="1"/>
</dbReference>
<dbReference type="InterPro" id="IPR003672">
    <property type="entry name" value="CobN/Mg_chltase"/>
</dbReference>
<evidence type="ECO:0000256" key="8">
    <source>
        <dbReference type="ARBA" id="ARBA00023444"/>
    </source>
</evidence>
<keyword evidence="4" id="KW-0436">Ligase</keyword>
<evidence type="ECO:0000256" key="1">
    <source>
        <dbReference type="ARBA" id="ARBA00010851"/>
    </source>
</evidence>
<organism evidence="13 14">
    <name type="scientific">[Myrmecia] bisecta</name>
    <dbReference type="NCBI Taxonomy" id="41462"/>
    <lineage>
        <taxon>Eukaryota</taxon>
        <taxon>Viridiplantae</taxon>
        <taxon>Chlorophyta</taxon>
        <taxon>core chlorophytes</taxon>
        <taxon>Trebouxiophyceae</taxon>
        <taxon>Trebouxiales</taxon>
        <taxon>Trebouxiaceae</taxon>
        <taxon>Myrmecia</taxon>
    </lineage>
</organism>
<evidence type="ECO:0000313" key="13">
    <source>
        <dbReference type="EMBL" id="KAK9814827.1"/>
    </source>
</evidence>
<dbReference type="GO" id="GO:0005524">
    <property type="term" value="F:ATP binding"/>
    <property type="evidence" value="ECO:0007669"/>
    <property type="project" value="UniProtKB-KW"/>
</dbReference>
<dbReference type="GO" id="GO:0009507">
    <property type="term" value="C:chloroplast"/>
    <property type="evidence" value="ECO:0007669"/>
    <property type="project" value="TreeGrafter"/>
</dbReference>
<sequence>MHVQATVKQSKYAYNLLSFLSEGPLSNGTRGVRSQRQQPANKTAHSMLVMDRNLLAGRKQLRQLEHFKLDEVAAPPGGWPDQIILGLVHGLAFEQLRPFFESFDKHVQGSMMVLFIQELPAGYIQQRNTYLQYYSRKEGQMHLPALRFLLYESFLSAINYEGRVLITDVRDVVFQDSPFRTIAVDDGLHFSQETAAVHIADDRESNWAWLKNCYGATVADQLGGFFVINSGVTIGGSRAMRAYLEVMRRQIIRHTCVNPPYYHGHDQALHNFVVHSSLLAGKALFQLESNELGLVFLGNAAPTGSYAIAKDQTILNALGQPYSILHQYERVADVYWAVSQTISHTSTSQRTQPLAGRRLVPDDLRSAASQVARGKGLAQKVRPNAAGTRQVTSMIATGPRPKTLSPSSGDEPLSISIGDGPGGGMFTNTDPESRRVVPDNVGNRTKIKVVYVVLEAQYQSALTAAVRHINANRDQVAVEVVGYLLEELRDAQNFKQFTRDMEDANIFIGSLIFIEELADKIVAAVKPVRDRLDACLIFPSMPAVMRLNKLGTFSMEQLGQSKSVIGDFMRNARKNNDNFEEGLLKLVRTLPKVLKYLPSDKAKDARNFVQSLQYWLGGNPENLENFLLTIAEAYVPALKGANFEPAEPELYPEVGIWHPAAPTMYEDLKEYLNWYDTRSDMKFAKDAPIIGLVLQRSHIVTGDEGHYSGVVMELEARGAKVVPVFAGGLDFSAPVKKFFYDPLGRGTAFVDAVVSLTGFALVGGPARQDAPKAVEALTKLNVPYLVSLPLVFQTTEEWLDSELGVHPVQVALQVALPELDGGIEPIVFAGRDSNTGKSHSLPDRIDSLCSRAINWANLSKKKRSEKKLAITVFSFPPDKGNVGTAAYLNVFGSIFRVLKDLQQQGYNVGEIPADETALINSVLNQEEARFNSADLNVAYRMPVDEYQRLCPYAEYLEENWGKPPGNLNSNGQQLLIFGKQYGNVFIGVQPTFGYEGDPMRLLFSKSASPHHGFAAYYTYLEKIFKADAVLHFGTHGSLEFMPGKQVGMSGMCYPDSLIGSIPNIYYYAANNPSEATIAKRRSYANTISYLTPPAENAGLYKGLKELKELIGSYQTLRESGRGAAICSTIIETARQCNLDKDIAFPEGDCKDQSLEQRDTIVGQTYSKLMEIESRLLPCGLHVVGSPPTATEAIATLVNIAEIDRPESSPPVRGLPGILARSIGRNIEELYLNNNKGVLSDVELLQTITEAARNCVRKFVEDRTDKDGKITVNTLASLARFTGFGVEPWVTALKGTPFVGAARDELSVLFKYLDGCLEKIVMDNELGALEQALDGKYVLPGPGGDPIRNPGVLPTGKNIHALDPQSIPTLAAVKSARIVVERLLERQKEDNGGKWPETIAVVLWGTDNIKTYGESLAQVMMMVGVNPVPDALGRVNKLEVIPLEELGRPRVDVVVNCSGVFRDLFVNQMNLLDRAVKLAAEQDEPEEMNFVRKHAREQAEAQGVSLREAATRIFSNASGSYSSNVNLAVENSSWSDESQLQEMYLNRKSFAFNSDRPGAGGEARREAFEAAMKTVDVTFQNLDSSEISLTDVSHYFDSDPTKLVSGLRQDGRLPSAYIADTTTANAQVRSLGETVRLDARTKLLNPKWYEGMLSSGYEGVREIQKRLTNTVGWSATSGQVDNWVYDEANSTFIDDPDMQQRLMDANPNSFRKLVATFLEANGRGYWEASEDQIAKLRQLYTDVEDRIEGIE</sequence>
<dbReference type="InterPro" id="IPR011771">
    <property type="entry name" value="BchH"/>
</dbReference>
<dbReference type="GO" id="GO:0016851">
    <property type="term" value="F:magnesium chelatase activity"/>
    <property type="evidence" value="ECO:0007669"/>
    <property type="project" value="UniProtKB-EC"/>
</dbReference>
<keyword evidence="7" id="KW-0149">Chlorophyll biosynthesis</keyword>
<comment type="similarity">
    <text evidence="1">Belongs to the Mg-chelatase subunit H family.</text>
</comment>
<gene>
    <name evidence="13" type="ORF">WJX72_012187</name>
</gene>
<evidence type="ECO:0000256" key="5">
    <source>
        <dbReference type="ARBA" id="ARBA00022741"/>
    </source>
</evidence>
<keyword evidence="14" id="KW-1185">Reference proteome</keyword>
<keyword evidence="6" id="KW-0067">ATP-binding</keyword>
<accession>A0AAW1Q392</accession>
<dbReference type="GO" id="GO:0015979">
    <property type="term" value="P:photosynthesis"/>
    <property type="evidence" value="ECO:0007669"/>
    <property type="project" value="UniProtKB-KW"/>
</dbReference>
<reference evidence="13 14" key="1">
    <citation type="journal article" date="2024" name="Nat. Commun.">
        <title>Phylogenomics reveals the evolutionary origins of lichenization in chlorophyte algae.</title>
        <authorList>
            <person name="Puginier C."/>
            <person name="Libourel C."/>
            <person name="Otte J."/>
            <person name="Skaloud P."/>
            <person name="Haon M."/>
            <person name="Grisel S."/>
            <person name="Petersen M."/>
            <person name="Berrin J.G."/>
            <person name="Delaux P.M."/>
            <person name="Dal Grande F."/>
            <person name="Keller J."/>
        </authorList>
    </citation>
    <scope>NUCLEOTIDE SEQUENCE [LARGE SCALE GENOMIC DNA]</scope>
    <source>
        <strain evidence="13 14">SAG 2043</strain>
    </source>
</reference>
<protein>
    <recommendedName>
        <fullName evidence="2">magnesium chelatase</fullName>
        <ecNumber evidence="2">6.6.1.1</ecNumber>
    </recommendedName>
</protein>
<evidence type="ECO:0000256" key="2">
    <source>
        <dbReference type="ARBA" id="ARBA00012825"/>
    </source>
</evidence>
<evidence type="ECO:0000256" key="3">
    <source>
        <dbReference type="ARBA" id="ARBA00022531"/>
    </source>
</evidence>
<dbReference type="GO" id="GO:0015995">
    <property type="term" value="P:chlorophyll biosynthetic process"/>
    <property type="evidence" value="ECO:0007669"/>
    <property type="project" value="UniProtKB-KW"/>
</dbReference>
<dbReference type="Proteomes" id="UP001489004">
    <property type="component" value="Unassembled WGS sequence"/>
</dbReference>
<proteinExistence type="inferred from homology"/>
<evidence type="ECO:0000256" key="7">
    <source>
        <dbReference type="ARBA" id="ARBA00023171"/>
    </source>
</evidence>
<evidence type="ECO:0000259" key="12">
    <source>
        <dbReference type="Pfam" id="PF11965"/>
    </source>
</evidence>
<evidence type="ECO:0000256" key="10">
    <source>
        <dbReference type="SAM" id="MobiDB-lite"/>
    </source>
</evidence>
<dbReference type="InterPro" id="IPR022571">
    <property type="entry name" value="Mg_chelatase_H_N"/>
</dbReference>
<dbReference type="Pfam" id="PF11965">
    <property type="entry name" value="DUF3479"/>
    <property type="match status" value="1"/>
</dbReference>
<evidence type="ECO:0000313" key="14">
    <source>
        <dbReference type="Proteomes" id="UP001489004"/>
    </source>
</evidence>
<keyword evidence="5" id="KW-0547">Nucleotide-binding</keyword>
<dbReference type="NCBIfam" id="TIGR02025">
    <property type="entry name" value="BchH"/>
    <property type="match status" value="1"/>
</dbReference>